<dbReference type="Proteomes" id="UP000294200">
    <property type="component" value="Unassembled WGS sequence"/>
</dbReference>
<evidence type="ECO:0008006" key="3">
    <source>
        <dbReference type="Google" id="ProtNLM"/>
    </source>
</evidence>
<dbReference type="EMBL" id="MWML01000966">
    <property type="protein sequence ID" value="TCG00932.1"/>
    <property type="molecule type" value="Genomic_DNA"/>
</dbReference>
<reference evidence="1 2" key="1">
    <citation type="submission" date="2017-02" db="EMBL/GenBank/DDBJ databases">
        <title>Paraburkholderia sophoroidis sp. nov. and Paraburkholderia steynii sp. nov. rhizobial symbionts of the fynbos legume Hypocalyptus sophoroides.</title>
        <authorList>
            <person name="Steenkamp E.T."/>
            <person name="Beukes C.W."/>
            <person name="Van Zyl E."/>
            <person name="Avontuur J."/>
            <person name="Chan W.Y."/>
            <person name="Hassen A."/>
            <person name="Palmer M."/>
            <person name="Mthombeni L."/>
            <person name="Phalane F."/>
            <person name="Sereme K."/>
            <person name="Venter S.N."/>
        </authorList>
    </citation>
    <scope>NUCLEOTIDE SEQUENCE [LARGE SCALE GENOMIC DNA]</scope>
    <source>
        <strain evidence="1 2">HC1.1ba</strain>
    </source>
</reference>
<gene>
    <name evidence="1" type="ORF">BZM27_54550</name>
</gene>
<comment type="caution">
    <text evidence="1">The sequence shown here is derived from an EMBL/GenBank/DDBJ whole genome shotgun (WGS) entry which is preliminary data.</text>
</comment>
<dbReference type="SUPFAM" id="SSF52467">
    <property type="entry name" value="DHS-like NAD/FAD-binding domain"/>
    <property type="match status" value="1"/>
</dbReference>
<organism evidence="1 2">
    <name type="scientific">Paraburkholderia steynii</name>
    <dbReference type="NCBI Taxonomy" id="1245441"/>
    <lineage>
        <taxon>Bacteria</taxon>
        <taxon>Pseudomonadati</taxon>
        <taxon>Pseudomonadota</taxon>
        <taxon>Betaproteobacteria</taxon>
        <taxon>Burkholderiales</taxon>
        <taxon>Burkholderiaceae</taxon>
        <taxon>Paraburkholderia</taxon>
    </lineage>
</organism>
<evidence type="ECO:0000313" key="2">
    <source>
        <dbReference type="Proteomes" id="UP000294200"/>
    </source>
</evidence>
<dbReference type="AlphaFoldDB" id="A0A4R0WXM5"/>
<evidence type="ECO:0000313" key="1">
    <source>
        <dbReference type="EMBL" id="TCG00932.1"/>
    </source>
</evidence>
<protein>
    <recommendedName>
        <fullName evidence="3">Deacetylase sirtuin-type domain-containing protein</fullName>
    </recommendedName>
</protein>
<sequence length="94" mass="10402">MEKGGFVFTSNVDGHFQQARYPDRRTAECHAALTRPNILMFGDCDWIEDRTKTQLQTMTGWLAGVSKLVVVTLGAGRAIPTVFSGARSSMVMYT</sequence>
<keyword evidence="2" id="KW-1185">Reference proteome</keyword>
<name>A0A4R0WXM5_9BURK</name>
<proteinExistence type="predicted"/>
<accession>A0A4R0WXM5</accession>
<dbReference type="InterPro" id="IPR029035">
    <property type="entry name" value="DHS-like_NAD/FAD-binding_dom"/>
</dbReference>